<dbReference type="CDD" id="cd16934">
    <property type="entry name" value="HATPase_RsbT-like"/>
    <property type="match status" value="1"/>
</dbReference>
<reference evidence="2 3" key="1">
    <citation type="submission" date="2024-09" db="EMBL/GenBank/DDBJ databases">
        <authorList>
            <person name="Lee S.D."/>
        </authorList>
    </citation>
    <scope>NUCLEOTIDE SEQUENCE [LARGE SCALE GENOMIC DNA]</scope>
    <source>
        <strain evidence="2 3">N1-1</strain>
    </source>
</reference>
<dbReference type="RefSeq" id="WP_380517625.1">
    <property type="nucleotide sequence ID" value="NZ_JBHEZX010000023.1"/>
</dbReference>
<dbReference type="InterPro" id="IPR039248">
    <property type="entry name" value="Ptase_RsbX"/>
</dbReference>
<keyword evidence="2" id="KW-0547">Nucleotide-binding</keyword>
<dbReference type="EMBL" id="JBHEZX010000023">
    <property type="protein sequence ID" value="MFC1414294.1"/>
    <property type="molecule type" value="Genomic_DNA"/>
</dbReference>
<dbReference type="SMART" id="SM00331">
    <property type="entry name" value="PP2C_SIG"/>
    <property type="match status" value="1"/>
</dbReference>
<name>A0ABV6VKM8_9ACTN</name>
<dbReference type="Gene3D" id="3.30.565.10">
    <property type="entry name" value="Histidine kinase-like ATPase, C-terminal domain"/>
    <property type="match status" value="1"/>
</dbReference>
<evidence type="ECO:0000313" key="2">
    <source>
        <dbReference type="EMBL" id="MFC1414294.1"/>
    </source>
</evidence>
<evidence type="ECO:0000313" key="3">
    <source>
        <dbReference type="Proteomes" id="UP001592582"/>
    </source>
</evidence>
<proteinExistence type="predicted"/>
<dbReference type="Pfam" id="PF07228">
    <property type="entry name" value="SpoIIE"/>
    <property type="match status" value="1"/>
</dbReference>
<keyword evidence="3" id="KW-1185">Reference proteome</keyword>
<dbReference type="PANTHER" id="PTHR35801">
    <property type="entry name" value="PHOSPHOSERINE PHOSPHATASE RSBX"/>
    <property type="match status" value="1"/>
</dbReference>
<dbReference type="InterPro" id="IPR003594">
    <property type="entry name" value="HATPase_dom"/>
</dbReference>
<organism evidence="2 3">
    <name type="scientific">Streptacidiphilus alkalitolerans</name>
    <dbReference type="NCBI Taxonomy" id="3342712"/>
    <lineage>
        <taxon>Bacteria</taxon>
        <taxon>Bacillati</taxon>
        <taxon>Actinomycetota</taxon>
        <taxon>Actinomycetes</taxon>
        <taxon>Kitasatosporales</taxon>
        <taxon>Streptomycetaceae</taxon>
        <taxon>Streptacidiphilus</taxon>
    </lineage>
</organism>
<dbReference type="Proteomes" id="UP001592582">
    <property type="component" value="Unassembled WGS sequence"/>
</dbReference>
<dbReference type="Pfam" id="PF13581">
    <property type="entry name" value="HATPase_c_2"/>
    <property type="match status" value="1"/>
</dbReference>
<keyword evidence="2" id="KW-0067">ATP-binding</keyword>
<evidence type="ECO:0000259" key="1">
    <source>
        <dbReference type="SMART" id="SM00331"/>
    </source>
</evidence>
<protein>
    <submittedName>
        <fullName evidence="2">ATP-binding protein</fullName>
    </submittedName>
</protein>
<comment type="caution">
    <text evidence="2">The sequence shown here is derived from an EMBL/GenBank/DDBJ whole genome shotgun (WGS) entry which is preliminary data.</text>
</comment>
<dbReference type="InterPro" id="IPR036890">
    <property type="entry name" value="HATPase_C_sf"/>
</dbReference>
<accession>A0ABV6VKM8</accession>
<dbReference type="GO" id="GO:0005524">
    <property type="term" value="F:ATP binding"/>
    <property type="evidence" value="ECO:0007669"/>
    <property type="project" value="UniProtKB-KW"/>
</dbReference>
<dbReference type="SUPFAM" id="SSF55874">
    <property type="entry name" value="ATPase domain of HSP90 chaperone/DNA topoisomerase II/histidine kinase"/>
    <property type="match status" value="1"/>
</dbReference>
<dbReference type="InterPro" id="IPR036457">
    <property type="entry name" value="PPM-type-like_dom_sf"/>
</dbReference>
<dbReference type="PANTHER" id="PTHR35801:SF1">
    <property type="entry name" value="PHOSPHOSERINE PHOSPHATASE RSBX"/>
    <property type="match status" value="1"/>
</dbReference>
<sequence>MGQVTTSLVDSEDVAWFRDELTAARGAAAALARRTGLDEDRCAEVALAVSEVATNLDKHARDGALLLRVLRTPLRAGVEVVALDQGPGIADVAEAMRDGNSSTGTLGIGLGAVGRLADTFDIYSLPGRGTVLAAGFWSRTGADGGPRGRSGVAGLTRPMAGEQVCGDAWSTRLDDDGSAVLVMLCDGLGHGPMAALAGQAAAQAFRTGRARSPEDAVQEIHRALRGTRGAVVAVARIEPERERLLFCGIGNIAAALISADTRATLVSSPGIVGHQMRTLRTFEHPLPRDGALVLHSDGLSERWSPRDLPGLLQHPPVVIAAQLLRHAGTHRDDAAVVVARGQW</sequence>
<dbReference type="Gene3D" id="3.60.40.10">
    <property type="entry name" value="PPM-type phosphatase domain"/>
    <property type="match status" value="1"/>
</dbReference>
<dbReference type="SUPFAM" id="SSF81606">
    <property type="entry name" value="PP2C-like"/>
    <property type="match status" value="1"/>
</dbReference>
<feature type="domain" description="PPM-type phosphatase" evidence="1">
    <location>
        <begin position="149"/>
        <end position="341"/>
    </location>
</feature>
<gene>
    <name evidence="2" type="ORF">ACEZDG_34030</name>
</gene>
<dbReference type="InterPro" id="IPR001932">
    <property type="entry name" value="PPM-type_phosphatase-like_dom"/>
</dbReference>